<evidence type="ECO:0000256" key="2">
    <source>
        <dbReference type="SAM" id="Phobius"/>
    </source>
</evidence>
<organism evidence="4 5">
    <name type="scientific">Candidatus Yanofskybacteria bacterium CG10_big_fil_rev_8_21_14_0_10_36_16</name>
    <dbReference type="NCBI Taxonomy" id="1975096"/>
    <lineage>
        <taxon>Bacteria</taxon>
        <taxon>Candidatus Yanofskyibacteriota</taxon>
    </lineage>
</organism>
<sequence length="287" mass="32661">MKPKFLIITIALSITAFLFFNGIFFDFSEKLDEAKDVLDREIIQEIKKDILTPPPLRVDKEESVEDSFLTKTGVLNWTNVNRNENGLSSLKHNSALELAASLKINDMLQGQYFDHVSPSGVGPEFWVNEVGYAYIMTGENLALGNFEDDQDLVQAWMDSPGHRANILNERFTEIGVAVGQGLFEDRRTWLAVQVFGLPESACPEPVNTLKTQLEAYSDQAEILRERLNKLKFEIDNTEPKRGQEYNRLVKEYNDLVNQYNNIASEIERLADVYNGQVVEFNNCIKGN</sequence>
<comment type="caution">
    <text evidence="4">The sequence shown here is derived from an EMBL/GenBank/DDBJ whole genome shotgun (WGS) entry which is preliminary data.</text>
</comment>
<keyword evidence="2" id="KW-0472">Membrane</keyword>
<evidence type="ECO:0000256" key="1">
    <source>
        <dbReference type="SAM" id="Coils"/>
    </source>
</evidence>
<dbReference type="InterPro" id="IPR035940">
    <property type="entry name" value="CAP_sf"/>
</dbReference>
<dbReference type="EMBL" id="PCXQ01000005">
    <property type="protein sequence ID" value="PJE50712.1"/>
    <property type="molecule type" value="Genomic_DNA"/>
</dbReference>
<evidence type="ECO:0000259" key="3">
    <source>
        <dbReference type="Pfam" id="PF00188"/>
    </source>
</evidence>
<dbReference type="PANTHER" id="PTHR31157">
    <property type="entry name" value="SCP DOMAIN-CONTAINING PROTEIN"/>
    <property type="match status" value="1"/>
</dbReference>
<keyword evidence="1" id="KW-0175">Coiled coil</keyword>
<keyword evidence="2" id="KW-1133">Transmembrane helix</keyword>
<protein>
    <recommendedName>
        <fullName evidence="3">SCP domain-containing protein</fullName>
    </recommendedName>
</protein>
<dbReference type="PANTHER" id="PTHR31157:SF1">
    <property type="entry name" value="SCP DOMAIN-CONTAINING PROTEIN"/>
    <property type="match status" value="1"/>
</dbReference>
<dbReference type="InterPro" id="IPR014044">
    <property type="entry name" value="CAP_dom"/>
</dbReference>
<keyword evidence="2" id="KW-0812">Transmembrane</keyword>
<evidence type="ECO:0000313" key="5">
    <source>
        <dbReference type="Proteomes" id="UP000228496"/>
    </source>
</evidence>
<gene>
    <name evidence="4" type="ORF">COV29_03180</name>
</gene>
<feature type="domain" description="SCP" evidence="3">
    <location>
        <begin position="77"/>
        <end position="180"/>
    </location>
</feature>
<reference evidence="4 5" key="1">
    <citation type="submission" date="2017-09" db="EMBL/GenBank/DDBJ databases">
        <title>Depth-based differentiation of microbial function through sediment-hosted aquifers and enrichment of novel symbionts in the deep terrestrial subsurface.</title>
        <authorList>
            <person name="Probst A.J."/>
            <person name="Ladd B."/>
            <person name="Jarett J.K."/>
            <person name="Geller-Mcgrath D.E."/>
            <person name="Sieber C.M."/>
            <person name="Emerson J.B."/>
            <person name="Anantharaman K."/>
            <person name="Thomas B.C."/>
            <person name="Malmstrom R."/>
            <person name="Stieglmeier M."/>
            <person name="Klingl A."/>
            <person name="Woyke T."/>
            <person name="Ryan C.M."/>
            <person name="Banfield J.F."/>
        </authorList>
    </citation>
    <scope>NUCLEOTIDE SEQUENCE [LARGE SCALE GENOMIC DNA]</scope>
    <source>
        <strain evidence="4">CG10_big_fil_rev_8_21_14_0_10_36_16</strain>
    </source>
</reference>
<evidence type="ECO:0000313" key="4">
    <source>
        <dbReference type="EMBL" id="PJE50712.1"/>
    </source>
</evidence>
<feature type="transmembrane region" description="Helical" evidence="2">
    <location>
        <begin position="6"/>
        <end position="25"/>
    </location>
</feature>
<dbReference type="CDD" id="cd05379">
    <property type="entry name" value="CAP_bacterial"/>
    <property type="match status" value="1"/>
</dbReference>
<dbReference type="AlphaFoldDB" id="A0A2J0Q791"/>
<feature type="coiled-coil region" evidence="1">
    <location>
        <begin position="206"/>
        <end position="269"/>
    </location>
</feature>
<dbReference type="Proteomes" id="UP000228496">
    <property type="component" value="Unassembled WGS sequence"/>
</dbReference>
<name>A0A2J0Q791_9BACT</name>
<dbReference type="Gene3D" id="3.40.33.10">
    <property type="entry name" value="CAP"/>
    <property type="match status" value="1"/>
</dbReference>
<dbReference type="SUPFAM" id="SSF55797">
    <property type="entry name" value="PR-1-like"/>
    <property type="match status" value="1"/>
</dbReference>
<dbReference type="Pfam" id="PF00188">
    <property type="entry name" value="CAP"/>
    <property type="match status" value="1"/>
</dbReference>
<proteinExistence type="predicted"/>
<accession>A0A2J0Q791</accession>